<proteinExistence type="predicted"/>
<evidence type="ECO:0000313" key="2">
    <source>
        <dbReference type="Proteomes" id="UP000187735"/>
    </source>
</evidence>
<evidence type="ECO:0000313" key="1">
    <source>
        <dbReference type="EMBL" id="APZ95863.1"/>
    </source>
</evidence>
<reference evidence="1 2" key="1">
    <citation type="journal article" date="2016" name="Front. Microbiol.">
        <title>Fuerstia marisgermanicae gen. nov., sp. nov., an Unusual Member of the Phylum Planctomycetes from the German Wadden Sea.</title>
        <authorList>
            <person name="Kohn T."/>
            <person name="Heuer A."/>
            <person name="Jogler M."/>
            <person name="Vollmers J."/>
            <person name="Boedeker C."/>
            <person name="Bunk B."/>
            <person name="Rast P."/>
            <person name="Borchert D."/>
            <person name="Glockner I."/>
            <person name="Freese H.M."/>
            <person name="Klenk H.P."/>
            <person name="Overmann J."/>
            <person name="Kaster A.K."/>
            <person name="Rohde M."/>
            <person name="Wiegand S."/>
            <person name="Jogler C."/>
        </authorList>
    </citation>
    <scope>NUCLEOTIDE SEQUENCE [LARGE SCALE GENOMIC DNA]</scope>
    <source>
        <strain evidence="1 2">NH11</strain>
    </source>
</reference>
<dbReference type="AlphaFoldDB" id="A0A1P8WP81"/>
<accession>A0A1P8WP81</accession>
<protein>
    <submittedName>
        <fullName evidence="1">Uncharacterized protein</fullName>
    </submittedName>
</protein>
<name>A0A1P8WP81_9PLAN</name>
<dbReference type="RefSeq" id="WP_218922313.1">
    <property type="nucleotide sequence ID" value="NZ_CP017641.1"/>
</dbReference>
<dbReference type="EMBL" id="CP017641">
    <property type="protein sequence ID" value="APZ95863.1"/>
    <property type="molecule type" value="Genomic_DNA"/>
</dbReference>
<organism evidence="1 2">
    <name type="scientific">Fuerstiella marisgermanici</name>
    <dbReference type="NCBI Taxonomy" id="1891926"/>
    <lineage>
        <taxon>Bacteria</taxon>
        <taxon>Pseudomonadati</taxon>
        <taxon>Planctomycetota</taxon>
        <taxon>Planctomycetia</taxon>
        <taxon>Planctomycetales</taxon>
        <taxon>Planctomycetaceae</taxon>
        <taxon>Fuerstiella</taxon>
    </lineage>
</organism>
<sequence length="130" mass="14322">MSPNSASVHFLPKAGLPKVDDSAAWQILDTGASMPMMFQLHLRSGEVVSFPYSDLREVRLRDAGFIQLALLGVAHYRISISGRLLTELATLLGLGRVRSLHVADPRDVSRPEEIPTIEEITIEVIADEMV</sequence>
<gene>
    <name evidence="1" type="ORF">Fuma_05526</name>
</gene>
<dbReference type="KEGG" id="fmr:Fuma_05526"/>
<dbReference type="Proteomes" id="UP000187735">
    <property type="component" value="Chromosome"/>
</dbReference>
<keyword evidence="2" id="KW-1185">Reference proteome</keyword>